<proteinExistence type="predicted"/>
<sequence>MWDPVGEKEVLSKETDMEDSERDSVKNSEESEEEDINESEFESEELE</sequence>
<feature type="compositionally biased region" description="Acidic residues" evidence="1">
    <location>
        <begin position="30"/>
        <end position="47"/>
    </location>
</feature>
<keyword evidence="3" id="KW-1185">Reference proteome</keyword>
<evidence type="ECO:0000313" key="3">
    <source>
        <dbReference type="Proteomes" id="UP000789508"/>
    </source>
</evidence>
<reference evidence="2" key="1">
    <citation type="submission" date="2021-06" db="EMBL/GenBank/DDBJ databases">
        <authorList>
            <person name="Kallberg Y."/>
            <person name="Tangrot J."/>
            <person name="Rosling A."/>
        </authorList>
    </citation>
    <scope>NUCLEOTIDE SEQUENCE</scope>
    <source>
        <strain evidence="2">FL130A</strain>
    </source>
</reference>
<dbReference type="Proteomes" id="UP000789508">
    <property type="component" value="Unassembled WGS sequence"/>
</dbReference>
<accession>A0A9N8W1X6</accession>
<gene>
    <name evidence="2" type="ORF">ALEPTO_LOCUS2025</name>
</gene>
<feature type="region of interest" description="Disordered" evidence="1">
    <location>
        <begin position="1"/>
        <end position="47"/>
    </location>
</feature>
<dbReference type="EMBL" id="CAJVPS010000264">
    <property type="protein sequence ID" value="CAG8471299.1"/>
    <property type="molecule type" value="Genomic_DNA"/>
</dbReference>
<protein>
    <submittedName>
        <fullName evidence="2">5573_t:CDS:1</fullName>
    </submittedName>
</protein>
<organism evidence="2 3">
    <name type="scientific">Ambispora leptoticha</name>
    <dbReference type="NCBI Taxonomy" id="144679"/>
    <lineage>
        <taxon>Eukaryota</taxon>
        <taxon>Fungi</taxon>
        <taxon>Fungi incertae sedis</taxon>
        <taxon>Mucoromycota</taxon>
        <taxon>Glomeromycotina</taxon>
        <taxon>Glomeromycetes</taxon>
        <taxon>Archaeosporales</taxon>
        <taxon>Ambisporaceae</taxon>
        <taxon>Ambispora</taxon>
    </lineage>
</organism>
<feature type="compositionally biased region" description="Basic and acidic residues" evidence="1">
    <location>
        <begin position="1"/>
        <end position="15"/>
    </location>
</feature>
<evidence type="ECO:0000256" key="1">
    <source>
        <dbReference type="SAM" id="MobiDB-lite"/>
    </source>
</evidence>
<dbReference type="AlphaFoldDB" id="A0A9N8W1X6"/>
<evidence type="ECO:0000313" key="2">
    <source>
        <dbReference type="EMBL" id="CAG8471299.1"/>
    </source>
</evidence>
<feature type="non-terminal residue" evidence="2">
    <location>
        <position position="47"/>
    </location>
</feature>
<comment type="caution">
    <text evidence="2">The sequence shown here is derived from an EMBL/GenBank/DDBJ whole genome shotgun (WGS) entry which is preliminary data.</text>
</comment>
<name>A0A9N8W1X6_9GLOM</name>